<dbReference type="AlphaFoldDB" id="A3V8X9"/>
<dbReference type="RefSeq" id="WP_007203993.1">
    <property type="nucleotide sequence ID" value="NZ_CH672414.1"/>
</dbReference>
<protein>
    <submittedName>
        <fullName evidence="2">Uncharacterized protein</fullName>
    </submittedName>
</protein>
<comment type="caution">
    <text evidence="2">The sequence shown here is derived from an EMBL/GenBank/DDBJ whole genome shotgun (WGS) entry which is preliminary data.</text>
</comment>
<sequence>MAKNTNLSGFTTAQAKSETTMDKTTRAVKQIKDAETKHREDKMARLRKARHESEAEALGKPIA</sequence>
<feature type="region of interest" description="Disordered" evidence="1">
    <location>
        <begin position="1"/>
        <end position="63"/>
    </location>
</feature>
<dbReference type="EMBL" id="AAMS01000010">
    <property type="protein sequence ID" value="EAQ05342.1"/>
    <property type="molecule type" value="Genomic_DNA"/>
</dbReference>
<evidence type="ECO:0000256" key="1">
    <source>
        <dbReference type="SAM" id="MobiDB-lite"/>
    </source>
</evidence>
<evidence type="ECO:0000313" key="2">
    <source>
        <dbReference type="EMBL" id="EAQ05342.1"/>
    </source>
</evidence>
<feature type="compositionally biased region" description="Basic and acidic residues" evidence="1">
    <location>
        <begin position="19"/>
        <end position="44"/>
    </location>
</feature>
<dbReference type="OrthoDB" id="7875526at2"/>
<organism evidence="2 3">
    <name type="scientific">Yoonia vestfoldensis SKA53</name>
    <dbReference type="NCBI Taxonomy" id="314232"/>
    <lineage>
        <taxon>Bacteria</taxon>
        <taxon>Pseudomonadati</taxon>
        <taxon>Pseudomonadota</taxon>
        <taxon>Alphaproteobacteria</taxon>
        <taxon>Rhodobacterales</taxon>
        <taxon>Paracoccaceae</taxon>
        <taxon>Yoonia</taxon>
    </lineage>
</organism>
<gene>
    <name evidence="2" type="ORF">SKA53_00160</name>
</gene>
<reference evidence="2 3" key="1">
    <citation type="submission" date="2006-01" db="EMBL/GenBank/DDBJ databases">
        <authorList>
            <person name="Hagstrom A."/>
            <person name="Ferriera S."/>
            <person name="Johnson J."/>
            <person name="Kravitz S."/>
            <person name="Halpern A."/>
            <person name="Remington K."/>
            <person name="Beeson K."/>
            <person name="Tran B."/>
            <person name="Rogers Y.-H."/>
            <person name="Friedman R."/>
            <person name="Venter J.C."/>
        </authorList>
    </citation>
    <scope>NUCLEOTIDE SEQUENCE [LARGE SCALE GENOMIC DNA]</scope>
    <source>
        <strain evidence="2 3">SKA53</strain>
    </source>
</reference>
<proteinExistence type="predicted"/>
<accession>A3V8X9</accession>
<evidence type="ECO:0000313" key="3">
    <source>
        <dbReference type="Proteomes" id="UP000004507"/>
    </source>
</evidence>
<dbReference type="HOGENOM" id="CLU_201182_0_0_5"/>
<name>A3V8X9_9RHOB</name>
<keyword evidence="3" id="KW-1185">Reference proteome</keyword>
<dbReference type="Proteomes" id="UP000004507">
    <property type="component" value="Unassembled WGS sequence"/>
</dbReference>
<feature type="compositionally biased region" description="Polar residues" evidence="1">
    <location>
        <begin position="1"/>
        <end position="18"/>
    </location>
</feature>